<evidence type="ECO:0000256" key="1">
    <source>
        <dbReference type="SAM" id="Coils"/>
    </source>
</evidence>
<name>A0ABU7TRD0_9HYPH</name>
<keyword evidence="3" id="KW-1185">Reference proteome</keyword>
<evidence type="ECO:0000313" key="3">
    <source>
        <dbReference type="Proteomes" id="UP001355206"/>
    </source>
</evidence>
<evidence type="ECO:0008006" key="4">
    <source>
        <dbReference type="Google" id="ProtNLM"/>
    </source>
</evidence>
<comment type="caution">
    <text evidence="2">The sequence shown here is derived from an EMBL/GenBank/DDBJ whole genome shotgun (WGS) entry which is preliminary data.</text>
</comment>
<protein>
    <recommendedName>
        <fullName evidence="4">DUF904 domain-containing protein</fullName>
    </recommendedName>
</protein>
<dbReference type="EMBL" id="MLCA01000010">
    <property type="protein sequence ID" value="MEE7492404.1"/>
    <property type="molecule type" value="Genomic_DNA"/>
</dbReference>
<reference evidence="2 3" key="1">
    <citation type="journal article" date="2012" name="Genet. Mol. Biol.">
        <title>Analysis of 16S rRNA and mxaF genes revealing insights into Methylobacterium niche-specific plant association.</title>
        <authorList>
            <person name="Dourado M.N."/>
            <person name="Andreote F.D."/>
            <person name="Dini-Andreote F."/>
            <person name="Conti R."/>
            <person name="Araujo J.M."/>
            <person name="Araujo W.L."/>
        </authorList>
    </citation>
    <scope>NUCLEOTIDE SEQUENCE [LARGE SCALE GENOMIC DNA]</scope>
    <source>
        <strain evidence="2 3">TC3-10</strain>
    </source>
</reference>
<keyword evidence="1" id="KW-0175">Coiled coil</keyword>
<evidence type="ECO:0000313" key="2">
    <source>
        <dbReference type="EMBL" id="MEE7492404.1"/>
    </source>
</evidence>
<feature type="coiled-coil region" evidence="1">
    <location>
        <begin position="37"/>
        <end position="64"/>
    </location>
</feature>
<accession>A0ABU7TRD0</accession>
<dbReference type="RefSeq" id="WP_331294736.1">
    <property type="nucleotide sequence ID" value="NZ_MLBR01000028.1"/>
</dbReference>
<organism evidence="2 3">
    <name type="scientific">Methylobacterium oryzae</name>
    <dbReference type="NCBI Taxonomy" id="334852"/>
    <lineage>
        <taxon>Bacteria</taxon>
        <taxon>Pseudomonadati</taxon>
        <taxon>Pseudomonadota</taxon>
        <taxon>Alphaproteobacteria</taxon>
        <taxon>Hyphomicrobiales</taxon>
        <taxon>Methylobacteriaceae</taxon>
        <taxon>Methylobacterium</taxon>
    </lineage>
</organism>
<sequence>MGDDVAAILLTLVTENSELREQLAGAQDMLMETAIDAGQLHARIQGLEAERDAWRAEAARREARGALTA</sequence>
<gene>
    <name evidence="2" type="ORF">MOTC310_18755</name>
</gene>
<proteinExistence type="predicted"/>
<dbReference type="Proteomes" id="UP001355206">
    <property type="component" value="Unassembled WGS sequence"/>
</dbReference>